<gene>
    <name evidence="2" type="ORF">ACFOSB_12355</name>
</gene>
<organism evidence="2 3">
    <name type="scientific">Deinococcus rufus</name>
    <dbReference type="NCBI Taxonomy" id="2136097"/>
    <lineage>
        <taxon>Bacteria</taxon>
        <taxon>Thermotogati</taxon>
        <taxon>Deinococcota</taxon>
        <taxon>Deinococci</taxon>
        <taxon>Deinococcales</taxon>
        <taxon>Deinococcaceae</taxon>
        <taxon>Deinococcus</taxon>
    </lineage>
</organism>
<accession>A0ABV7Z8B0</accession>
<dbReference type="EMBL" id="JBHRZG010000012">
    <property type="protein sequence ID" value="MFC3833652.1"/>
    <property type="molecule type" value="Genomic_DNA"/>
</dbReference>
<reference evidence="3" key="1">
    <citation type="journal article" date="2019" name="Int. J. Syst. Evol. Microbiol.">
        <title>The Global Catalogue of Microorganisms (GCM) 10K type strain sequencing project: providing services to taxonomists for standard genome sequencing and annotation.</title>
        <authorList>
            <consortium name="The Broad Institute Genomics Platform"/>
            <consortium name="The Broad Institute Genome Sequencing Center for Infectious Disease"/>
            <person name="Wu L."/>
            <person name="Ma J."/>
        </authorList>
    </citation>
    <scope>NUCLEOTIDE SEQUENCE [LARGE SCALE GENOMIC DNA]</scope>
    <source>
        <strain evidence="3">CCTCC AB 2017081</strain>
    </source>
</reference>
<feature type="domain" description="DDE" evidence="1">
    <location>
        <begin position="7"/>
        <end position="70"/>
    </location>
</feature>
<evidence type="ECO:0000313" key="3">
    <source>
        <dbReference type="Proteomes" id="UP001595803"/>
    </source>
</evidence>
<dbReference type="Proteomes" id="UP001595803">
    <property type="component" value="Unassembled WGS sequence"/>
</dbReference>
<keyword evidence="3" id="KW-1185">Reference proteome</keyword>
<sequence length="113" mass="12574">MCGCTGGVRHWRWRAVDDHGAVLDVFIQYSYDTEVATSFVARLLGRYDVPEGSHSDTLKSSGAAIRDLFVFHAVEHGQWSLQPAATRWSNRLIDPRATRVPVTKPSTGLPRPP</sequence>
<name>A0ABV7Z8B0_9DEIO</name>
<dbReference type="RefSeq" id="WP_380102249.1">
    <property type="nucleotide sequence ID" value="NZ_JBHRZG010000012.1"/>
</dbReference>
<comment type="caution">
    <text evidence="2">The sequence shown here is derived from an EMBL/GenBank/DDBJ whole genome shotgun (WGS) entry which is preliminary data.</text>
</comment>
<dbReference type="Pfam" id="PF13610">
    <property type="entry name" value="DDE_Tnp_IS240"/>
    <property type="match status" value="1"/>
</dbReference>
<dbReference type="InterPro" id="IPR032874">
    <property type="entry name" value="DDE_dom"/>
</dbReference>
<proteinExistence type="predicted"/>
<evidence type="ECO:0000313" key="2">
    <source>
        <dbReference type="EMBL" id="MFC3833652.1"/>
    </source>
</evidence>
<protein>
    <submittedName>
        <fullName evidence="2">DDE-type integrase/transposase/recombinase</fullName>
    </submittedName>
</protein>
<evidence type="ECO:0000259" key="1">
    <source>
        <dbReference type="Pfam" id="PF13610"/>
    </source>
</evidence>